<feature type="domain" description="Cyclin-like" evidence="2">
    <location>
        <begin position="1218"/>
        <end position="1304"/>
    </location>
</feature>
<feature type="region of interest" description="Disordered" evidence="1">
    <location>
        <begin position="756"/>
        <end position="784"/>
    </location>
</feature>
<dbReference type="Gene3D" id="1.10.472.10">
    <property type="entry name" value="Cyclin-like"/>
    <property type="match status" value="3"/>
</dbReference>
<dbReference type="SMART" id="SM00385">
    <property type="entry name" value="CYCLIN"/>
    <property type="match status" value="2"/>
</dbReference>
<dbReference type="EMBL" id="JABANM010032459">
    <property type="protein sequence ID" value="KAF4702907.1"/>
    <property type="molecule type" value="Genomic_DNA"/>
</dbReference>
<organism evidence="3 4">
    <name type="scientific">Perkinsus olseni</name>
    <name type="common">Perkinsus atlanticus</name>
    <dbReference type="NCBI Taxonomy" id="32597"/>
    <lineage>
        <taxon>Eukaryota</taxon>
        <taxon>Sar</taxon>
        <taxon>Alveolata</taxon>
        <taxon>Perkinsozoa</taxon>
        <taxon>Perkinsea</taxon>
        <taxon>Perkinsida</taxon>
        <taxon>Perkinsidae</taxon>
        <taxon>Perkinsus</taxon>
    </lineage>
</organism>
<dbReference type="PANTHER" id="PTHR15615">
    <property type="match status" value="1"/>
</dbReference>
<evidence type="ECO:0000313" key="4">
    <source>
        <dbReference type="Proteomes" id="UP000574390"/>
    </source>
</evidence>
<feature type="region of interest" description="Disordered" evidence="1">
    <location>
        <begin position="1"/>
        <end position="79"/>
    </location>
</feature>
<sequence length="1775" mass="193503">MAPRPPSSADGPSGCPGRVTRQYLADLGARASAEATRRSRDSDAADDGGAATTTPSPHQTTSSPSSGVPSPEPTWSEGTSVLLDTLPNTLAERIGLPPPVLVCQPEPVLECSWSSWASSTSTAHHLEEPSKPLPVRELITPVFPSAVGRMGFMPVSAVASACLYSVYDAVSRNGAPCCGLAKTITGPWQGGWRPCCFCQMTSLVRITAASLPSQLAQLEVATLSRRGSSRGSSPSSAERPMEVVSVEDDDDFEVSEGVSEGPGGGTPSVYECSASVLTTPDVLSIHDDIIFTIDEALLAEHVALRTLKSLRDHASVGDRAAAARCPPPPNTSRLNEGSKRLPMDYLGLITAFDRLMVEEEFLASLERRQKPRRQPRVERSLAAWSGNSKPSRRCQTLPYAQQALLLPSPRFPQRPNPSVNSMTHCPGQSCKPAIEPGRGQGHFPIDGGMVERRSRPFGCAPSAPPPLESSSHLLARYVLRDIYFVVEIIQALEQGRWGCIRVAPPRRPAYFSINRNWSMQRTVACQASPRDRLSVDKTAGPQRMALPRRRVSEAVRSRVDRESIVYREPAHGNDARWKSVVDGPALTGRTEGTWRLVKRADADCRPPADHHEALAQGQQDGEVRNAVNAEVSFFLFGTTEDGGAPTPASRIAWSGAGSSGGSGPDDLHSEGRPGPTDDEYRSAEEAADLFVRDLTSRCMCRLIARSILDTLLLRISVSLVVDPRLTHAYHIDAGEEASDGVMPVSPVSVGVQCSISRAPSGPGLDGASPAEPSATSAADGGTASTGTAAAATRVITAWAASPLEADAGGYAGRENEEYSTLSKSSLERPTTTPKRACSPDADVSTTCDETVRVGIPLTYERKIIRRGEGAFQSATPVSPFDGMEHTHRQKQQRRDFSSCQRLKAGYDSLAKPTTLVEFLPSMIAILKRLVELGDAATESLGPGELTRFHAVRVPAIPLDVYLKRLARKFNCSNSCFVVALIYIDRVNMCRGGTFRINSYSIYRVLLSALLVSTKFYDDCYYSNGDYARFSGVRVAELNSLELGFLKLINWSLTVTPEQYETYRTLLSIQSFSATQTKAAASMEVQPHHLSKAEEPHSVREETTRTPVPYYRRSSGPAAIVVDNCQGVSAAHQPVVASLTTIAAPPQPDMNLPDWLSQKGVADGSNSQQICPPPMDGFLRALSNLLEHIVLVATLDGVDCPGTRTRFHGVSPPSISIYHYLRRVESHFRCSSECFVIALIYIDRLLKTQGPNFVVTMCAIHRVILTSVVLAAKFFDDRYYSNRFYAAVGGVRTKELNALETDFLRLINWNLHTFPEEYEAYRMSVWTSAPSELTPPLTPPPPLSTPQELIINLIGALGCISGVFFNRSGHEFTLARGGWAEPGGAVVNRSKPARASSVATISSVNTVTESSSSSSEDTRDNDPYVGCDIRTTPSTSMIITLPRPTVSIIRDDSSPDDPNRQMQQFLRRVCRCNSSDAAIYLATLKDQTASDVLSKPRNFSDLADFPAEPSWSSPPKDIDRANKDTPTTSTDTESALAALSATADVSNSTLTSGVPQSESQASLVAMVTSDEQHDQYLCCDAIGSTPLDGEEKFLQEFVFGSSAFQVDFVGTMTKSLLDRISPNEMVSFPDLPPQLRGVTRFYSLREPSISVHAYLKRFEKHFMCSRECYLIALIYLDRLSESCNSQFRITRRSIHKFFLTALVIAVKYFDDLYYDNKYYAHVGGVRVAELDCMEATFLQLIEWHLFVSPEEFAQCAKRFLIMGSSTPSPTEGPVQL</sequence>
<evidence type="ECO:0000313" key="3">
    <source>
        <dbReference type="EMBL" id="KAF4702907.1"/>
    </source>
</evidence>
<feature type="region of interest" description="Disordered" evidence="1">
    <location>
        <begin position="1404"/>
        <end position="1423"/>
    </location>
</feature>
<feature type="domain" description="Cyclin-like" evidence="2">
    <location>
        <begin position="960"/>
        <end position="1046"/>
    </location>
</feature>
<dbReference type="PANTHER" id="PTHR15615:SF108">
    <property type="entry name" value="PROTEIN CNPPD1"/>
    <property type="match status" value="1"/>
</dbReference>
<dbReference type="CDD" id="cd20558">
    <property type="entry name" value="CYCLIN_ScPCL7-like"/>
    <property type="match status" value="3"/>
</dbReference>
<feature type="region of interest" description="Disordered" evidence="1">
    <location>
        <begin position="874"/>
        <end position="894"/>
    </location>
</feature>
<dbReference type="InterPro" id="IPR036915">
    <property type="entry name" value="Cyclin-like_sf"/>
</dbReference>
<feature type="region of interest" description="Disordered" evidence="1">
    <location>
        <begin position="318"/>
        <end position="338"/>
    </location>
</feature>
<feature type="region of interest" description="Disordered" evidence="1">
    <location>
        <begin position="645"/>
        <end position="681"/>
    </location>
</feature>
<comment type="caution">
    <text evidence="3">The sequence shown here is derived from an EMBL/GenBank/DDBJ whole genome shotgun (WGS) entry which is preliminary data.</text>
</comment>
<feature type="region of interest" description="Disordered" evidence="1">
    <location>
        <begin position="1503"/>
        <end position="1531"/>
    </location>
</feature>
<feature type="compositionally biased region" description="Basic and acidic residues" evidence="1">
    <location>
        <begin position="1090"/>
        <end position="1103"/>
    </location>
</feature>
<feature type="compositionally biased region" description="Low complexity" evidence="1">
    <location>
        <begin position="1404"/>
        <end position="1414"/>
    </location>
</feature>
<feature type="compositionally biased region" description="Polar residues" evidence="1">
    <location>
        <begin position="818"/>
        <end position="833"/>
    </location>
</feature>
<feature type="compositionally biased region" description="Low complexity" evidence="1">
    <location>
        <begin position="224"/>
        <end position="236"/>
    </location>
</feature>
<feature type="compositionally biased region" description="Basic and acidic residues" evidence="1">
    <location>
        <begin position="882"/>
        <end position="894"/>
    </location>
</feature>
<feature type="compositionally biased region" description="Acidic residues" evidence="1">
    <location>
        <begin position="245"/>
        <end position="254"/>
    </location>
</feature>
<dbReference type="InterPro" id="IPR013922">
    <property type="entry name" value="Cyclin_PHO80-like"/>
</dbReference>
<feature type="region of interest" description="Disordered" evidence="1">
    <location>
        <begin position="1088"/>
        <end position="1109"/>
    </location>
</feature>
<gene>
    <name evidence="3" type="primary">CYC2_3</name>
    <name evidence="3" type="ORF">FOZ62_010212</name>
</gene>
<dbReference type="SUPFAM" id="SSF47954">
    <property type="entry name" value="Cyclin-like"/>
    <property type="match status" value="3"/>
</dbReference>
<feature type="region of interest" description="Disordered" evidence="1">
    <location>
        <begin position="368"/>
        <end position="393"/>
    </location>
</feature>
<dbReference type="Proteomes" id="UP000574390">
    <property type="component" value="Unassembled WGS sequence"/>
</dbReference>
<feature type="compositionally biased region" description="Low complexity" evidence="1">
    <location>
        <begin position="767"/>
        <end position="784"/>
    </location>
</feature>
<name>A0A7J6Q3Q0_PEROL</name>
<feature type="compositionally biased region" description="Low complexity" evidence="1">
    <location>
        <begin position="47"/>
        <end position="69"/>
    </location>
</feature>
<accession>A0A7J6Q3Q0</accession>
<proteinExistence type="predicted"/>
<protein>
    <submittedName>
        <fullName evidence="3">Mitochondrial peripheral inner membrane protein</fullName>
    </submittedName>
</protein>
<dbReference type="InterPro" id="IPR013763">
    <property type="entry name" value="Cyclin-like_dom"/>
</dbReference>
<reference evidence="3 4" key="1">
    <citation type="submission" date="2020-04" db="EMBL/GenBank/DDBJ databases">
        <title>Perkinsus olseni comparative genomics.</title>
        <authorList>
            <person name="Bogema D.R."/>
        </authorList>
    </citation>
    <scope>NUCLEOTIDE SEQUENCE [LARGE SCALE GENOMIC DNA]</scope>
    <source>
        <strain evidence="3">ATCC PRA-205</strain>
    </source>
</reference>
<feature type="region of interest" description="Disordered" evidence="1">
    <location>
        <begin position="814"/>
        <end position="843"/>
    </location>
</feature>
<feature type="region of interest" description="Disordered" evidence="1">
    <location>
        <begin position="222"/>
        <end position="266"/>
    </location>
</feature>
<dbReference type="GO" id="GO:0019901">
    <property type="term" value="F:protein kinase binding"/>
    <property type="evidence" value="ECO:0007669"/>
    <property type="project" value="InterPro"/>
</dbReference>
<evidence type="ECO:0000256" key="1">
    <source>
        <dbReference type="SAM" id="MobiDB-lite"/>
    </source>
</evidence>
<dbReference type="Pfam" id="PF08613">
    <property type="entry name" value="Cyclin"/>
    <property type="match status" value="3"/>
</dbReference>
<evidence type="ECO:0000259" key="2">
    <source>
        <dbReference type="SMART" id="SM00385"/>
    </source>
</evidence>